<dbReference type="OrthoDB" id="4188835at2759"/>
<feature type="region of interest" description="Disordered" evidence="1">
    <location>
        <begin position="412"/>
        <end position="489"/>
    </location>
</feature>
<reference evidence="2 3" key="1">
    <citation type="submission" date="2017-10" db="EMBL/GenBank/DDBJ databases">
        <title>Comparative genomics in systemic dimorphic fungi from Ajellomycetaceae.</title>
        <authorList>
            <person name="Munoz J.F."/>
            <person name="Mcewen J.G."/>
            <person name="Clay O.K."/>
            <person name="Cuomo C.A."/>
        </authorList>
    </citation>
    <scope>NUCLEOTIDE SEQUENCE [LARGE SCALE GENOMIC DNA]</scope>
    <source>
        <strain evidence="2 3">UAMH130</strain>
    </source>
</reference>
<dbReference type="AlphaFoldDB" id="A0A2B7WES7"/>
<feature type="compositionally biased region" description="Basic and acidic residues" evidence="1">
    <location>
        <begin position="108"/>
        <end position="119"/>
    </location>
</feature>
<keyword evidence="3" id="KW-1185">Reference proteome</keyword>
<proteinExistence type="predicted"/>
<dbReference type="STRING" id="2060905.A0A2B7WES7"/>
<feature type="compositionally biased region" description="Acidic residues" evidence="1">
    <location>
        <begin position="179"/>
        <end position="199"/>
    </location>
</feature>
<protein>
    <submittedName>
        <fullName evidence="2">Uncharacterized protein</fullName>
    </submittedName>
</protein>
<sequence>MNDDDVEARHIAFDLWIVGLLRLNRGFVQRIEDIQTDEDAKDLRDARELRRLGVLPPYPEPNVFPTLGEYRRWLEELRATDGESESDENDNDEDDNDEMARVAKKAKRGGEKRASDTRRRSARLQNSGDEGSDRAAGQSDGELAMMTGAIDIGSKRKLVTPFAKLKKDWPAAGRRFSEEDMEMDADEQQDGQDNEDDEGAVGSAAGSIDPDDLAWRIPHLRRLHEDDVSDLRLDDYGNPAKARMAIRRETGISKLKEAVVIIERVAGDTEAMPFVDREFHVLPSQKAMGELAKREPERVLRWRMTDEGIITPRAIDPKGGANRDVAILQTRGELAVRECSHCAGGNGPFSECVVAPEDAAGQQQGHGACANCQWGNKGARCSLNRKQAYGKAAETMTLGAFVPGFSKAKEAEAAGKKMRPGKAASVMEVSDDEDPKTPTPRKRPGAATSLVKRKRVKISEEAPSSSNTPDKRPKVSLGGRSSLGSGEYRFLPRPETLKKDQLESVVAARKDIRALGEFVDAVQTAHAMVGRTQHFHLPGEVRLEDIVDGSVTVEVDLWEKRLAAQEKKLREPADDDDW</sequence>
<feature type="region of interest" description="Disordered" evidence="1">
    <location>
        <begin position="173"/>
        <end position="209"/>
    </location>
</feature>
<accession>A0A2B7WES7</accession>
<gene>
    <name evidence="2" type="ORF">GX51_08331</name>
</gene>
<dbReference type="InterPro" id="IPR022190">
    <property type="entry name" value="DUF3716"/>
</dbReference>
<comment type="caution">
    <text evidence="2">The sequence shown here is derived from an EMBL/GenBank/DDBJ whole genome shotgun (WGS) entry which is preliminary data.</text>
</comment>
<dbReference type="Pfam" id="PF12511">
    <property type="entry name" value="DUF3716"/>
    <property type="match status" value="1"/>
</dbReference>
<evidence type="ECO:0000313" key="3">
    <source>
        <dbReference type="Proteomes" id="UP000224080"/>
    </source>
</evidence>
<feature type="region of interest" description="Disordered" evidence="1">
    <location>
        <begin position="78"/>
        <end position="142"/>
    </location>
</feature>
<evidence type="ECO:0000256" key="1">
    <source>
        <dbReference type="SAM" id="MobiDB-lite"/>
    </source>
</evidence>
<evidence type="ECO:0000313" key="2">
    <source>
        <dbReference type="EMBL" id="PGG94980.1"/>
    </source>
</evidence>
<name>A0A2B7WES7_9EURO</name>
<organism evidence="2 3">
    <name type="scientific">Blastomyces parvus</name>
    <dbReference type="NCBI Taxonomy" id="2060905"/>
    <lineage>
        <taxon>Eukaryota</taxon>
        <taxon>Fungi</taxon>
        <taxon>Dikarya</taxon>
        <taxon>Ascomycota</taxon>
        <taxon>Pezizomycotina</taxon>
        <taxon>Eurotiomycetes</taxon>
        <taxon>Eurotiomycetidae</taxon>
        <taxon>Onygenales</taxon>
        <taxon>Ajellomycetaceae</taxon>
        <taxon>Blastomyces</taxon>
    </lineage>
</organism>
<feature type="compositionally biased region" description="Low complexity" evidence="1">
    <location>
        <begin position="476"/>
        <end position="486"/>
    </location>
</feature>
<dbReference type="EMBL" id="PDNC01000335">
    <property type="protein sequence ID" value="PGG94980.1"/>
    <property type="molecule type" value="Genomic_DNA"/>
</dbReference>
<dbReference type="Proteomes" id="UP000224080">
    <property type="component" value="Unassembled WGS sequence"/>
</dbReference>
<feature type="compositionally biased region" description="Acidic residues" evidence="1">
    <location>
        <begin position="82"/>
        <end position="97"/>
    </location>
</feature>